<evidence type="ECO:0000259" key="5">
    <source>
        <dbReference type="PROSITE" id="PS51503"/>
    </source>
</evidence>
<keyword evidence="3 4" id="KW-0472">Membrane</keyword>
<keyword evidence="1 4" id="KW-0812">Transmembrane</keyword>
<dbReference type="PROSITE" id="PS51503">
    <property type="entry name" value="HIG1"/>
    <property type="match status" value="1"/>
</dbReference>
<evidence type="ECO:0000256" key="2">
    <source>
        <dbReference type="ARBA" id="ARBA00022989"/>
    </source>
</evidence>
<name>A0A255Z551_9PROT</name>
<gene>
    <name evidence="6" type="ORF">CHU95_07080</name>
</gene>
<evidence type="ECO:0000256" key="3">
    <source>
        <dbReference type="ARBA" id="ARBA00023136"/>
    </source>
</evidence>
<dbReference type="Proteomes" id="UP000216998">
    <property type="component" value="Unassembled WGS sequence"/>
</dbReference>
<sequence>MSGFMIFLMVLAMIATLAVLVIGLFAMARGGEFNAKYGNKLMWWRIRLQVAAVVLFALAFMAS</sequence>
<accession>A0A255Z551</accession>
<evidence type="ECO:0000256" key="1">
    <source>
        <dbReference type="ARBA" id="ARBA00022692"/>
    </source>
</evidence>
<keyword evidence="2 4" id="KW-1133">Transmembrane helix</keyword>
<evidence type="ECO:0000313" key="7">
    <source>
        <dbReference type="Proteomes" id="UP000216998"/>
    </source>
</evidence>
<evidence type="ECO:0000256" key="4">
    <source>
        <dbReference type="SAM" id="Phobius"/>
    </source>
</evidence>
<dbReference type="OrthoDB" id="7284889at2"/>
<reference evidence="6 7" key="1">
    <citation type="submission" date="2017-07" db="EMBL/GenBank/DDBJ databases">
        <title>Niveispirillum cyanobacteriorum sp. nov., isolated from cyanobacterial aggregates in a eutrophic lake.</title>
        <authorList>
            <person name="Cai H."/>
        </authorList>
    </citation>
    <scope>NUCLEOTIDE SEQUENCE [LARGE SCALE GENOMIC DNA]</scope>
    <source>
        <strain evidence="7">TH1-14</strain>
    </source>
</reference>
<feature type="domain" description="HIG1" evidence="5">
    <location>
        <begin position="1"/>
        <end position="63"/>
    </location>
</feature>
<dbReference type="EMBL" id="NOXU01000024">
    <property type="protein sequence ID" value="OYQ36005.1"/>
    <property type="molecule type" value="Genomic_DNA"/>
</dbReference>
<feature type="transmembrane region" description="Helical" evidence="4">
    <location>
        <begin position="6"/>
        <end position="26"/>
    </location>
</feature>
<proteinExistence type="predicted"/>
<protein>
    <submittedName>
        <fullName evidence="6">Twin transmembrane helix small protein</fullName>
    </submittedName>
</protein>
<keyword evidence="7" id="KW-1185">Reference proteome</keyword>
<dbReference type="RefSeq" id="WP_054168135.1">
    <property type="nucleotide sequence ID" value="NZ_NOXU01000024.1"/>
</dbReference>
<dbReference type="NCBIfam" id="NF033233">
    <property type="entry name" value="twin_helix"/>
    <property type="match status" value="1"/>
</dbReference>
<organism evidence="6 7">
    <name type="scientific">Niveispirillum lacus</name>
    <dbReference type="NCBI Taxonomy" id="1981099"/>
    <lineage>
        <taxon>Bacteria</taxon>
        <taxon>Pseudomonadati</taxon>
        <taxon>Pseudomonadota</taxon>
        <taxon>Alphaproteobacteria</taxon>
        <taxon>Rhodospirillales</taxon>
        <taxon>Azospirillaceae</taxon>
        <taxon>Niveispirillum</taxon>
    </lineage>
</organism>
<feature type="transmembrane region" description="Helical" evidence="4">
    <location>
        <begin position="46"/>
        <end position="62"/>
    </location>
</feature>
<dbReference type="AlphaFoldDB" id="A0A255Z551"/>
<comment type="caution">
    <text evidence="6">The sequence shown here is derived from an EMBL/GenBank/DDBJ whole genome shotgun (WGS) entry which is preliminary data.</text>
</comment>
<dbReference type="Pfam" id="PF04588">
    <property type="entry name" value="HIG_1_N"/>
    <property type="match status" value="1"/>
</dbReference>
<evidence type="ECO:0000313" key="6">
    <source>
        <dbReference type="EMBL" id="OYQ36005.1"/>
    </source>
</evidence>
<dbReference type="InterPro" id="IPR007667">
    <property type="entry name" value="Hypoxia_induced_domain"/>
</dbReference>